<dbReference type="Pfam" id="PF16363">
    <property type="entry name" value="GDP_Man_Dehyd"/>
    <property type="match status" value="1"/>
</dbReference>
<keyword evidence="8" id="KW-1185">Reference proteome</keyword>
<dbReference type="SUPFAM" id="SSF51735">
    <property type="entry name" value="NAD(P)-binding Rossmann-fold domains"/>
    <property type="match status" value="1"/>
</dbReference>
<evidence type="ECO:0000313" key="8">
    <source>
        <dbReference type="Proteomes" id="UP000501690"/>
    </source>
</evidence>
<comment type="catalytic activity">
    <reaction evidence="1">
        <text>UDP-alpha-D-glucose = UDP-alpha-D-galactose</text>
        <dbReference type="Rhea" id="RHEA:22168"/>
        <dbReference type="ChEBI" id="CHEBI:58885"/>
        <dbReference type="ChEBI" id="CHEBI:66914"/>
        <dbReference type="EC" id="5.1.3.2"/>
    </reaction>
</comment>
<proteinExistence type="predicted"/>
<evidence type="ECO:0000256" key="3">
    <source>
        <dbReference type="ARBA" id="ARBA00013189"/>
    </source>
</evidence>
<dbReference type="EC" id="5.1.3.2" evidence="3"/>
<keyword evidence="4" id="KW-0299">Galactose metabolism</keyword>
<evidence type="ECO:0000256" key="2">
    <source>
        <dbReference type="ARBA" id="ARBA00004947"/>
    </source>
</evidence>
<dbReference type="Proteomes" id="UP000501690">
    <property type="component" value="Linkage Group LG3"/>
</dbReference>
<keyword evidence="5" id="KW-0119">Carbohydrate metabolism</keyword>
<dbReference type="InterPro" id="IPR016040">
    <property type="entry name" value="NAD(P)-bd_dom"/>
</dbReference>
<dbReference type="PANTHER" id="PTHR43725:SF15">
    <property type="entry name" value="BIFUNCTIONAL UDP-GLUCOSE 4-EPIMERASE AND UDP-XYLOSE 4-EPIMERASE 1"/>
    <property type="match status" value="1"/>
</dbReference>
<protein>
    <recommendedName>
        <fullName evidence="3">UDP-glucose 4-epimerase</fullName>
        <ecNumber evidence="3">5.1.3.2</ecNumber>
    </recommendedName>
</protein>
<comment type="pathway">
    <text evidence="2">Carbohydrate metabolism; galactose metabolism.</text>
</comment>
<feature type="domain" description="NAD(P)-binding" evidence="6">
    <location>
        <begin position="3"/>
        <end position="113"/>
    </location>
</feature>
<sequence length="120" mass="13655">MEAVDRVRQVVGPHLSQNLESTQGDLRNRDDLEKLFSRNTFDAVIHFAGLKAVAKSVAKPRHYFDFNLIGTINLYEVMAKYNCKKIYGQPEKIPCEEDFKLQAMNPYGRTKVTLLAACGF</sequence>
<dbReference type="GO" id="GO:0006012">
    <property type="term" value="P:galactose metabolic process"/>
    <property type="evidence" value="ECO:0007669"/>
    <property type="project" value="UniProtKB-KW"/>
</dbReference>
<dbReference type="GO" id="GO:0003978">
    <property type="term" value="F:UDP-glucose 4-epimerase activity"/>
    <property type="evidence" value="ECO:0007669"/>
    <property type="project" value="UniProtKB-EC"/>
</dbReference>
<dbReference type="AlphaFoldDB" id="A0A4D6LD82"/>
<evidence type="ECO:0000256" key="5">
    <source>
        <dbReference type="ARBA" id="ARBA00023277"/>
    </source>
</evidence>
<dbReference type="InterPro" id="IPR036291">
    <property type="entry name" value="NAD(P)-bd_dom_sf"/>
</dbReference>
<dbReference type="EMBL" id="CP039347">
    <property type="protein sequence ID" value="QCD86559.1"/>
    <property type="molecule type" value="Genomic_DNA"/>
</dbReference>
<gene>
    <name evidence="7" type="ORF">DEO72_LG3g1083</name>
</gene>
<organism evidence="7 8">
    <name type="scientific">Vigna unguiculata</name>
    <name type="common">Cowpea</name>
    <dbReference type="NCBI Taxonomy" id="3917"/>
    <lineage>
        <taxon>Eukaryota</taxon>
        <taxon>Viridiplantae</taxon>
        <taxon>Streptophyta</taxon>
        <taxon>Embryophyta</taxon>
        <taxon>Tracheophyta</taxon>
        <taxon>Spermatophyta</taxon>
        <taxon>Magnoliopsida</taxon>
        <taxon>eudicotyledons</taxon>
        <taxon>Gunneridae</taxon>
        <taxon>Pentapetalae</taxon>
        <taxon>rosids</taxon>
        <taxon>fabids</taxon>
        <taxon>Fabales</taxon>
        <taxon>Fabaceae</taxon>
        <taxon>Papilionoideae</taxon>
        <taxon>50 kb inversion clade</taxon>
        <taxon>NPAAA clade</taxon>
        <taxon>indigoferoid/millettioid clade</taxon>
        <taxon>Phaseoleae</taxon>
        <taxon>Vigna</taxon>
    </lineage>
</organism>
<dbReference type="Gene3D" id="3.40.50.720">
    <property type="entry name" value="NAD(P)-binding Rossmann-like Domain"/>
    <property type="match status" value="1"/>
</dbReference>
<evidence type="ECO:0000256" key="1">
    <source>
        <dbReference type="ARBA" id="ARBA00000083"/>
    </source>
</evidence>
<reference evidence="7 8" key="1">
    <citation type="submission" date="2019-04" db="EMBL/GenBank/DDBJ databases">
        <title>An improved genome assembly and genetic linkage map for asparagus bean, Vigna unguiculata ssp. sesquipedialis.</title>
        <authorList>
            <person name="Xia Q."/>
            <person name="Zhang R."/>
            <person name="Dong Y."/>
        </authorList>
    </citation>
    <scope>NUCLEOTIDE SEQUENCE [LARGE SCALE GENOMIC DNA]</scope>
    <source>
        <tissue evidence="7">Leaf</tissue>
    </source>
</reference>
<dbReference type="GO" id="GO:0005829">
    <property type="term" value="C:cytosol"/>
    <property type="evidence" value="ECO:0007669"/>
    <property type="project" value="TreeGrafter"/>
</dbReference>
<name>A0A4D6LD82_VIGUN</name>
<accession>A0A4D6LD82</accession>
<evidence type="ECO:0000259" key="6">
    <source>
        <dbReference type="Pfam" id="PF16363"/>
    </source>
</evidence>
<dbReference type="PANTHER" id="PTHR43725">
    <property type="entry name" value="UDP-GLUCOSE 4-EPIMERASE"/>
    <property type="match status" value="1"/>
</dbReference>
<evidence type="ECO:0000256" key="4">
    <source>
        <dbReference type="ARBA" id="ARBA00023144"/>
    </source>
</evidence>
<evidence type="ECO:0000313" key="7">
    <source>
        <dbReference type="EMBL" id="QCD86559.1"/>
    </source>
</evidence>